<name>A0A133P417_FUSNU</name>
<dbReference type="RefSeq" id="WP_023036220.1">
    <property type="nucleotide sequence ID" value="NZ_CP077123.1"/>
</dbReference>
<dbReference type="PATRIC" id="fig|851.8.peg.801"/>
<dbReference type="Pfam" id="PF12728">
    <property type="entry name" value="HTH_17"/>
    <property type="match status" value="1"/>
</dbReference>
<organism evidence="2 3">
    <name type="scientific">Fusobacterium nucleatum</name>
    <dbReference type="NCBI Taxonomy" id="851"/>
    <lineage>
        <taxon>Bacteria</taxon>
        <taxon>Fusobacteriati</taxon>
        <taxon>Fusobacteriota</taxon>
        <taxon>Fusobacteriia</taxon>
        <taxon>Fusobacteriales</taxon>
        <taxon>Fusobacteriaceae</taxon>
        <taxon>Fusobacterium</taxon>
    </lineage>
</organism>
<dbReference type="InterPro" id="IPR041657">
    <property type="entry name" value="HTH_17"/>
</dbReference>
<dbReference type="GO" id="GO:0003677">
    <property type="term" value="F:DNA binding"/>
    <property type="evidence" value="ECO:0007669"/>
    <property type="project" value="InterPro"/>
</dbReference>
<dbReference type="AlphaFoldDB" id="A0A133P417"/>
<proteinExistence type="predicted"/>
<dbReference type="STRING" id="1408287.GCA_000493815_01377"/>
<evidence type="ECO:0000259" key="1">
    <source>
        <dbReference type="Pfam" id="PF12728"/>
    </source>
</evidence>
<sequence length="71" mass="8233">MDMQTIIRDIFNEKKEVYSTVEVAKKLGISPKTIINQINSGNLIAFRIGKLYKIAKYNLIEFLEKNVLDKE</sequence>
<comment type="caution">
    <text evidence="2">The sequence shown here is derived from an EMBL/GenBank/DDBJ whole genome shotgun (WGS) entry which is preliminary data.</text>
</comment>
<accession>A0A133P417</accession>
<dbReference type="InterPro" id="IPR010093">
    <property type="entry name" value="SinI_DNA-bd"/>
</dbReference>
<evidence type="ECO:0000313" key="3">
    <source>
        <dbReference type="Proteomes" id="UP000070401"/>
    </source>
</evidence>
<keyword evidence="3" id="KW-1185">Reference proteome</keyword>
<protein>
    <submittedName>
        <fullName evidence="2">DNA binding domain, excisionase family</fullName>
    </submittedName>
</protein>
<evidence type="ECO:0000313" key="2">
    <source>
        <dbReference type="EMBL" id="KXA23283.1"/>
    </source>
</evidence>
<feature type="domain" description="Helix-turn-helix" evidence="1">
    <location>
        <begin position="17"/>
        <end position="66"/>
    </location>
</feature>
<reference evidence="3" key="1">
    <citation type="submission" date="2016-01" db="EMBL/GenBank/DDBJ databases">
        <authorList>
            <person name="Mitreva M."/>
            <person name="Pepin K.H."/>
            <person name="Mihindukulasuriya K.A."/>
            <person name="Fulton R."/>
            <person name="Fronick C."/>
            <person name="O'Laughlin M."/>
            <person name="Miner T."/>
            <person name="Herter B."/>
            <person name="Rosa B.A."/>
            <person name="Cordes M."/>
            <person name="Tomlinson C."/>
            <person name="Wollam A."/>
            <person name="Palsikar V.B."/>
            <person name="Mardis E.R."/>
            <person name="Wilson R.K."/>
        </authorList>
    </citation>
    <scope>NUCLEOTIDE SEQUENCE [LARGE SCALE GENOMIC DNA]</scope>
    <source>
        <strain evidence="3">MJR7757B</strain>
    </source>
</reference>
<dbReference type="EMBL" id="LRPY01000070">
    <property type="protein sequence ID" value="KXA23283.1"/>
    <property type="molecule type" value="Genomic_DNA"/>
</dbReference>
<dbReference type="NCBIfam" id="TIGR01764">
    <property type="entry name" value="excise"/>
    <property type="match status" value="1"/>
</dbReference>
<gene>
    <name evidence="2" type="ORF">HMPREF3221_00796</name>
</gene>
<dbReference type="Proteomes" id="UP000070401">
    <property type="component" value="Unassembled WGS sequence"/>
</dbReference>